<dbReference type="AlphaFoldDB" id="A0A7W7AZ83"/>
<dbReference type="GO" id="GO:0006355">
    <property type="term" value="P:regulation of DNA-templated transcription"/>
    <property type="evidence" value="ECO:0007669"/>
    <property type="project" value="TreeGrafter"/>
</dbReference>
<dbReference type="EC" id="4.2.1.103" evidence="2"/>
<evidence type="ECO:0000313" key="2">
    <source>
        <dbReference type="EMBL" id="MBB4631078.1"/>
    </source>
</evidence>
<accession>A0A7W7AZ83</accession>
<proteinExistence type="predicted"/>
<dbReference type="RefSeq" id="WP_184065134.1">
    <property type="nucleotide sequence ID" value="NZ_JACHNZ010000005.1"/>
</dbReference>
<feature type="domain" description="DJ-1/PfpI" evidence="1">
    <location>
        <begin position="10"/>
        <end position="167"/>
    </location>
</feature>
<dbReference type="SUPFAM" id="SSF52317">
    <property type="entry name" value="Class I glutamine amidotransferase-like"/>
    <property type="match status" value="1"/>
</dbReference>
<dbReference type="CDD" id="cd03139">
    <property type="entry name" value="GATase1_PfpI_2"/>
    <property type="match status" value="1"/>
</dbReference>
<organism evidence="2 3">
    <name type="scientific">Sphingosinicella soli</name>
    <dbReference type="NCBI Taxonomy" id="333708"/>
    <lineage>
        <taxon>Bacteria</taxon>
        <taxon>Pseudomonadati</taxon>
        <taxon>Pseudomonadota</taxon>
        <taxon>Alphaproteobacteria</taxon>
        <taxon>Sphingomonadales</taxon>
        <taxon>Sphingosinicellaceae</taxon>
        <taxon>Sphingosinicella</taxon>
    </lineage>
</organism>
<dbReference type="InterPro" id="IPR002818">
    <property type="entry name" value="DJ-1/PfpI"/>
</dbReference>
<protein>
    <submittedName>
        <fullName evidence="2">Cyclohexyl-isocyanide hydratase</fullName>
        <ecNumber evidence="2">4.2.1.103</ecNumber>
    </submittedName>
</protein>
<dbReference type="GO" id="GO:0050549">
    <property type="term" value="F:cyclohexyl-isocyanide hydratase activity"/>
    <property type="evidence" value="ECO:0007669"/>
    <property type="project" value="UniProtKB-EC"/>
</dbReference>
<dbReference type="EMBL" id="JACHNZ010000005">
    <property type="protein sequence ID" value="MBB4631078.1"/>
    <property type="molecule type" value="Genomic_DNA"/>
</dbReference>
<dbReference type="Pfam" id="PF01965">
    <property type="entry name" value="DJ-1_PfpI"/>
    <property type="match status" value="1"/>
</dbReference>
<keyword evidence="3" id="KW-1185">Reference proteome</keyword>
<name>A0A7W7AZ83_9SPHN</name>
<evidence type="ECO:0000313" key="3">
    <source>
        <dbReference type="Proteomes" id="UP000566324"/>
    </source>
</evidence>
<dbReference type="PANTHER" id="PTHR43130">
    <property type="entry name" value="ARAC-FAMILY TRANSCRIPTIONAL REGULATOR"/>
    <property type="match status" value="1"/>
</dbReference>
<evidence type="ECO:0000259" key="1">
    <source>
        <dbReference type="Pfam" id="PF01965"/>
    </source>
</evidence>
<keyword evidence="2" id="KW-0456">Lyase</keyword>
<dbReference type="Proteomes" id="UP000566324">
    <property type="component" value="Unassembled WGS sequence"/>
</dbReference>
<dbReference type="PANTHER" id="PTHR43130:SF2">
    <property type="entry name" value="DJ-1_PFPI DOMAIN-CONTAINING PROTEIN"/>
    <property type="match status" value="1"/>
</dbReference>
<comment type="caution">
    <text evidence="2">The sequence shown here is derived from an EMBL/GenBank/DDBJ whole genome shotgun (WGS) entry which is preliminary data.</text>
</comment>
<gene>
    <name evidence="2" type="ORF">GGQ98_000685</name>
</gene>
<reference evidence="2 3" key="1">
    <citation type="submission" date="2020-08" db="EMBL/GenBank/DDBJ databases">
        <title>Genomic Encyclopedia of Type Strains, Phase IV (KMG-IV): sequencing the most valuable type-strain genomes for metagenomic binning, comparative biology and taxonomic classification.</title>
        <authorList>
            <person name="Goeker M."/>
        </authorList>
    </citation>
    <scope>NUCLEOTIDE SEQUENCE [LARGE SCALE GENOMIC DNA]</scope>
    <source>
        <strain evidence="2 3">DSM 17328</strain>
    </source>
</reference>
<dbReference type="InterPro" id="IPR052158">
    <property type="entry name" value="INH-QAR"/>
</dbReference>
<dbReference type="Gene3D" id="3.40.50.880">
    <property type="match status" value="1"/>
</dbReference>
<dbReference type="InterPro" id="IPR029062">
    <property type="entry name" value="Class_I_gatase-like"/>
</dbReference>
<sequence>MEDRPVVIGMIAYDRMTNLDFVGPYDILSRVRQSRTIVLGKSREPIVTDTNYRLLPEMTLAEAPDLDIIFVPGGPGSTALMEDEEVLRFLRERAPKAQWVTSVCTGALVLGAAGLLEGFRAATHWSCMDLLPLFGAIPVNERVVIDGNRATGGGVTAGIDFGLTLIARIWGEDQAKLIQLGTEYNPAPPFNAGSPETAPDILPRFRELSKASAEVRIEAAKRAAGKLHPDV</sequence>